<dbReference type="EMBL" id="JARJCM010000124">
    <property type="protein sequence ID" value="KAJ7027426.1"/>
    <property type="molecule type" value="Genomic_DNA"/>
</dbReference>
<protein>
    <submittedName>
        <fullName evidence="1">Uncharacterized protein</fullName>
    </submittedName>
</protein>
<dbReference type="Proteomes" id="UP001218188">
    <property type="component" value="Unassembled WGS sequence"/>
</dbReference>
<comment type="caution">
    <text evidence="1">The sequence shown here is derived from an EMBL/GenBank/DDBJ whole genome shotgun (WGS) entry which is preliminary data.</text>
</comment>
<evidence type="ECO:0000313" key="1">
    <source>
        <dbReference type="EMBL" id="KAJ7027426.1"/>
    </source>
</evidence>
<sequence>MSDTFLHEGGVAVRTYAICAPSTTTTAQGRRERRWAASPQGLLPRRDVVRCGGVGEGGVCLGGDGGDGISMLVERPRSDGWIIEWESTARCQRLRGENKLTSSRSEFQSQEEFLDCVWFS</sequence>
<evidence type="ECO:0000313" key="2">
    <source>
        <dbReference type="Proteomes" id="UP001218188"/>
    </source>
</evidence>
<keyword evidence="2" id="KW-1185">Reference proteome</keyword>
<gene>
    <name evidence="1" type="ORF">C8F04DRAFT_1189554</name>
</gene>
<dbReference type="AlphaFoldDB" id="A0AAD6WXW3"/>
<reference evidence="1" key="1">
    <citation type="submission" date="2023-03" db="EMBL/GenBank/DDBJ databases">
        <title>Massive genome expansion in bonnet fungi (Mycena s.s.) driven by repeated elements and novel gene families across ecological guilds.</title>
        <authorList>
            <consortium name="Lawrence Berkeley National Laboratory"/>
            <person name="Harder C.B."/>
            <person name="Miyauchi S."/>
            <person name="Viragh M."/>
            <person name="Kuo A."/>
            <person name="Thoen E."/>
            <person name="Andreopoulos B."/>
            <person name="Lu D."/>
            <person name="Skrede I."/>
            <person name="Drula E."/>
            <person name="Henrissat B."/>
            <person name="Morin E."/>
            <person name="Kohler A."/>
            <person name="Barry K."/>
            <person name="LaButti K."/>
            <person name="Morin E."/>
            <person name="Salamov A."/>
            <person name="Lipzen A."/>
            <person name="Mereny Z."/>
            <person name="Hegedus B."/>
            <person name="Baldrian P."/>
            <person name="Stursova M."/>
            <person name="Weitz H."/>
            <person name="Taylor A."/>
            <person name="Grigoriev I.V."/>
            <person name="Nagy L.G."/>
            <person name="Martin F."/>
            <person name="Kauserud H."/>
        </authorList>
    </citation>
    <scope>NUCLEOTIDE SEQUENCE</scope>
    <source>
        <strain evidence="1">CBHHK200</strain>
    </source>
</reference>
<organism evidence="1 2">
    <name type="scientific">Mycena alexandri</name>
    <dbReference type="NCBI Taxonomy" id="1745969"/>
    <lineage>
        <taxon>Eukaryota</taxon>
        <taxon>Fungi</taxon>
        <taxon>Dikarya</taxon>
        <taxon>Basidiomycota</taxon>
        <taxon>Agaricomycotina</taxon>
        <taxon>Agaricomycetes</taxon>
        <taxon>Agaricomycetidae</taxon>
        <taxon>Agaricales</taxon>
        <taxon>Marasmiineae</taxon>
        <taxon>Mycenaceae</taxon>
        <taxon>Mycena</taxon>
    </lineage>
</organism>
<proteinExistence type="predicted"/>
<name>A0AAD6WXW3_9AGAR</name>
<accession>A0AAD6WXW3</accession>